<protein>
    <submittedName>
        <fullName evidence="2">VOC family protein</fullName>
    </submittedName>
</protein>
<dbReference type="SUPFAM" id="SSF54593">
    <property type="entry name" value="Glyoxalase/Bleomycin resistance protein/Dihydroxybiphenyl dioxygenase"/>
    <property type="match status" value="1"/>
</dbReference>
<reference evidence="3" key="1">
    <citation type="journal article" date="2019" name="Int. J. Syst. Evol. Microbiol.">
        <title>The Global Catalogue of Microorganisms (GCM) 10K type strain sequencing project: providing services to taxonomists for standard genome sequencing and annotation.</title>
        <authorList>
            <consortium name="The Broad Institute Genomics Platform"/>
            <consortium name="The Broad Institute Genome Sequencing Center for Infectious Disease"/>
            <person name="Wu L."/>
            <person name="Ma J."/>
        </authorList>
    </citation>
    <scope>NUCLEOTIDE SEQUENCE [LARGE SCALE GENOMIC DNA]</scope>
    <source>
        <strain evidence="3">CGMCC 1.16306</strain>
    </source>
</reference>
<sequence>MTKQVWINLPIKDVRRSKAFYQALGFKIGSGHGNGDEMAELLIGEPPVAVMLFPESAFEKFTNCKIADSINRAEVLFSIYADSREEVDEMAKKAVNAGGTVFGEPGESDGWMYGCGFADPDGHRWNMLYMDINKAPKAAITE</sequence>
<proteinExistence type="predicted"/>
<dbReference type="PANTHER" id="PTHR36503">
    <property type="entry name" value="BLR2520 PROTEIN"/>
    <property type="match status" value="1"/>
</dbReference>
<dbReference type="PANTHER" id="PTHR36503:SF2">
    <property type="entry name" value="BLR2408 PROTEIN"/>
    <property type="match status" value="1"/>
</dbReference>
<comment type="caution">
    <text evidence="2">The sequence shown here is derived from an EMBL/GenBank/DDBJ whole genome shotgun (WGS) entry which is preliminary data.</text>
</comment>
<organism evidence="2 3">
    <name type="scientific">Camelliibacillus cellulosilyticus</name>
    <dbReference type="NCBI Taxonomy" id="2174486"/>
    <lineage>
        <taxon>Bacteria</taxon>
        <taxon>Bacillati</taxon>
        <taxon>Bacillota</taxon>
        <taxon>Bacilli</taxon>
        <taxon>Bacillales</taxon>
        <taxon>Sporolactobacillaceae</taxon>
        <taxon>Camelliibacillus</taxon>
    </lineage>
</organism>
<keyword evidence="3" id="KW-1185">Reference proteome</keyword>
<evidence type="ECO:0000259" key="1">
    <source>
        <dbReference type="Pfam" id="PF00903"/>
    </source>
</evidence>
<feature type="domain" description="Glyoxalase/fosfomycin resistance/dioxygenase" evidence="1">
    <location>
        <begin position="5"/>
        <end position="126"/>
    </location>
</feature>
<evidence type="ECO:0000313" key="2">
    <source>
        <dbReference type="EMBL" id="MFC4617565.1"/>
    </source>
</evidence>
<dbReference type="InterPro" id="IPR029068">
    <property type="entry name" value="Glyas_Bleomycin-R_OHBP_Dase"/>
</dbReference>
<dbReference type="Proteomes" id="UP001596022">
    <property type="component" value="Unassembled WGS sequence"/>
</dbReference>
<dbReference type="Gene3D" id="3.10.180.10">
    <property type="entry name" value="2,3-Dihydroxybiphenyl 1,2-Dioxygenase, domain 1"/>
    <property type="match status" value="1"/>
</dbReference>
<dbReference type="RefSeq" id="WP_376844603.1">
    <property type="nucleotide sequence ID" value="NZ_JBHSFW010000001.1"/>
</dbReference>
<dbReference type="EMBL" id="JBHSFW010000001">
    <property type="protein sequence ID" value="MFC4617565.1"/>
    <property type="molecule type" value="Genomic_DNA"/>
</dbReference>
<dbReference type="Pfam" id="PF00903">
    <property type="entry name" value="Glyoxalase"/>
    <property type="match status" value="1"/>
</dbReference>
<evidence type="ECO:0000313" key="3">
    <source>
        <dbReference type="Proteomes" id="UP001596022"/>
    </source>
</evidence>
<dbReference type="InterPro" id="IPR004360">
    <property type="entry name" value="Glyas_Fos-R_dOase_dom"/>
</dbReference>
<accession>A0ABV9GK57</accession>
<gene>
    <name evidence="2" type="ORF">ACFO4N_02330</name>
</gene>
<name>A0ABV9GK57_9BACL</name>